<organism evidence="7 8">
    <name type="scientific">Streptomyces xanthochromogenes</name>
    <dbReference type="NCBI Taxonomy" id="67384"/>
    <lineage>
        <taxon>Bacteria</taxon>
        <taxon>Bacillati</taxon>
        <taxon>Actinomycetota</taxon>
        <taxon>Actinomycetes</taxon>
        <taxon>Kitasatosporales</taxon>
        <taxon>Streptomycetaceae</taxon>
        <taxon>Streptomyces</taxon>
    </lineage>
</organism>
<feature type="transmembrane region" description="Helical" evidence="6">
    <location>
        <begin position="301"/>
        <end position="320"/>
    </location>
</feature>
<dbReference type="Pfam" id="PF07690">
    <property type="entry name" value="MFS_1"/>
    <property type="match status" value="1"/>
</dbReference>
<dbReference type="PANTHER" id="PTHR23513:SF6">
    <property type="entry name" value="MAJOR FACILITATOR SUPERFAMILY ASSOCIATED DOMAIN-CONTAINING PROTEIN"/>
    <property type="match status" value="1"/>
</dbReference>
<gene>
    <name evidence="7" type="ORF">GCM10010326_61010</name>
</gene>
<evidence type="ECO:0000256" key="1">
    <source>
        <dbReference type="ARBA" id="ARBA00004651"/>
    </source>
</evidence>
<keyword evidence="8" id="KW-1185">Reference proteome</keyword>
<feature type="transmembrane region" description="Helical" evidence="6">
    <location>
        <begin position="391"/>
        <end position="412"/>
    </location>
</feature>
<keyword evidence="5 6" id="KW-0472">Membrane</keyword>
<proteinExistence type="predicted"/>
<evidence type="ECO:0000256" key="3">
    <source>
        <dbReference type="ARBA" id="ARBA00022692"/>
    </source>
</evidence>
<dbReference type="CDD" id="cd06173">
    <property type="entry name" value="MFS_MefA_like"/>
    <property type="match status" value="1"/>
</dbReference>
<dbReference type="PANTHER" id="PTHR23513">
    <property type="entry name" value="INTEGRAL MEMBRANE EFFLUX PROTEIN-RELATED"/>
    <property type="match status" value="1"/>
</dbReference>
<comment type="caution">
    <text evidence="7">The sequence shown here is derived from an EMBL/GenBank/DDBJ whole genome shotgun (WGS) entry which is preliminary data.</text>
</comment>
<name>A0ABQ3AJC4_9ACTN</name>
<sequence length="431" mass="44643">MLNRQHPRPGADVVTSTGGAPSLWRNRDFLTLWSGQVVSTLGARISSTAMPLLVLATTGSPADAGLVGAAGTLPFLIAYLPAGPLVDRYNRHRILLTSEILAGLALATVPIALWLGLLTVAQLIVVAFVQGLCFVFFSVAETAALPRIVPPVLLPAAVAQNEARSRGAALAGGPLGGLLFGIDRALPFLADAISYAAASIALLFLRKDLQGRPTAPAEPLWQATLTGLRWIWRHPLIRTAVLLITVTNMVFQALVLTVVVLAQRHGAGPSAIGTMLGIYSGGGLAGALVAVKGHRYFTPKMVIIGVNWIWAALLPLFLFTTNPLGIGLIGAATSFISPVWNVVIFSYTALLVPNDILGRVTSAAMTLAWGVMPIGSLAAGLLLTAAGPRGAVLALTAVMVATAVGATISPAVRHAPPLSPPDAVDDTSPAP</sequence>
<feature type="transmembrane region" description="Helical" evidence="6">
    <location>
        <begin position="364"/>
        <end position="385"/>
    </location>
</feature>
<keyword evidence="4 6" id="KW-1133">Transmembrane helix</keyword>
<feature type="transmembrane region" description="Helical" evidence="6">
    <location>
        <begin position="239"/>
        <end position="262"/>
    </location>
</feature>
<dbReference type="SUPFAM" id="SSF103473">
    <property type="entry name" value="MFS general substrate transporter"/>
    <property type="match status" value="1"/>
</dbReference>
<protein>
    <submittedName>
        <fullName evidence="7">MFS transporter</fullName>
    </submittedName>
</protein>
<dbReference type="GeneID" id="96294004"/>
<dbReference type="InterPro" id="IPR036259">
    <property type="entry name" value="MFS_trans_sf"/>
</dbReference>
<feature type="transmembrane region" description="Helical" evidence="6">
    <location>
        <begin position="326"/>
        <end position="352"/>
    </location>
</feature>
<evidence type="ECO:0000256" key="2">
    <source>
        <dbReference type="ARBA" id="ARBA00022475"/>
    </source>
</evidence>
<evidence type="ECO:0000256" key="4">
    <source>
        <dbReference type="ARBA" id="ARBA00022989"/>
    </source>
</evidence>
<feature type="transmembrane region" description="Helical" evidence="6">
    <location>
        <begin position="123"/>
        <end position="145"/>
    </location>
</feature>
<reference evidence="8" key="1">
    <citation type="journal article" date="2019" name="Int. J. Syst. Evol. Microbiol.">
        <title>The Global Catalogue of Microorganisms (GCM) 10K type strain sequencing project: providing services to taxonomists for standard genome sequencing and annotation.</title>
        <authorList>
            <consortium name="The Broad Institute Genomics Platform"/>
            <consortium name="The Broad Institute Genome Sequencing Center for Infectious Disease"/>
            <person name="Wu L."/>
            <person name="Ma J."/>
        </authorList>
    </citation>
    <scope>NUCLEOTIDE SEQUENCE [LARGE SCALE GENOMIC DNA]</scope>
    <source>
        <strain evidence="8">JCM 4594</strain>
    </source>
</reference>
<keyword evidence="3 6" id="KW-0812">Transmembrane</keyword>
<dbReference type="Gene3D" id="1.20.1250.20">
    <property type="entry name" value="MFS general substrate transporter like domains"/>
    <property type="match status" value="1"/>
</dbReference>
<feature type="transmembrane region" description="Helical" evidence="6">
    <location>
        <begin position="64"/>
        <end position="82"/>
    </location>
</feature>
<dbReference type="EMBL" id="BMUU01000013">
    <property type="protein sequence ID" value="GGY58187.1"/>
    <property type="molecule type" value="Genomic_DNA"/>
</dbReference>
<accession>A0ABQ3AJC4</accession>
<comment type="subcellular location">
    <subcellularLocation>
        <location evidence="1">Cell membrane</location>
        <topology evidence="1">Multi-pass membrane protein</topology>
    </subcellularLocation>
</comment>
<dbReference type="Proteomes" id="UP000600946">
    <property type="component" value="Unassembled WGS sequence"/>
</dbReference>
<evidence type="ECO:0000256" key="6">
    <source>
        <dbReference type="SAM" id="Phobius"/>
    </source>
</evidence>
<dbReference type="RefSeq" id="WP_202520058.1">
    <property type="nucleotide sequence ID" value="NZ_BMUU01000013.1"/>
</dbReference>
<evidence type="ECO:0000313" key="8">
    <source>
        <dbReference type="Proteomes" id="UP000600946"/>
    </source>
</evidence>
<dbReference type="InterPro" id="IPR011701">
    <property type="entry name" value="MFS"/>
</dbReference>
<evidence type="ECO:0000256" key="5">
    <source>
        <dbReference type="ARBA" id="ARBA00023136"/>
    </source>
</evidence>
<feature type="transmembrane region" description="Helical" evidence="6">
    <location>
        <begin position="268"/>
        <end position="289"/>
    </location>
</feature>
<evidence type="ECO:0000313" key="7">
    <source>
        <dbReference type="EMBL" id="GGY58187.1"/>
    </source>
</evidence>
<feature type="transmembrane region" description="Helical" evidence="6">
    <location>
        <begin position="94"/>
        <end position="117"/>
    </location>
</feature>
<keyword evidence="2" id="KW-1003">Cell membrane</keyword>